<protein>
    <submittedName>
        <fullName evidence="1">Uncharacterized protein</fullName>
    </submittedName>
</protein>
<accession>M4BJ60</accession>
<dbReference type="VEuPathDB" id="FungiDB:HpaG806438"/>
<dbReference type="InParanoid" id="M4BJ60"/>
<sequence length="75" mass="8370">MNLRSAEMAHSGAVNKVTTFGLVCDLCRYKSSDGLSRLVRGYHAADCGFESKREFRPSRSYVPHSTQDTTILDKT</sequence>
<dbReference type="EnsemblProtists" id="HpaT806438">
    <property type="protein sequence ID" value="HpaP806438"/>
    <property type="gene ID" value="HpaG806438"/>
</dbReference>
<dbReference type="AlphaFoldDB" id="M4BJ60"/>
<keyword evidence="2" id="KW-1185">Reference proteome</keyword>
<evidence type="ECO:0000313" key="2">
    <source>
        <dbReference type="Proteomes" id="UP000011713"/>
    </source>
</evidence>
<dbReference type="EMBL" id="JH598312">
    <property type="status" value="NOT_ANNOTATED_CDS"/>
    <property type="molecule type" value="Genomic_DNA"/>
</dbReference>
<name>M4BJ60_HYAAE</name>
<dbReference type="Proteomes" id="UP000011713">
    <property type="component" value="Unassembled WGS sequence"/>
</dbReference>
<reference evidence="1" key="2">
    <citation type="submission" date="2015-06" db="UniProtKB">
        <authorList>
            <consortium name="EnsemblProtists"/>
        </authorList>
    </citation>
    <scope>IDENTIFICATION</scope>
    <source>
        <strain evidence="1">Emoy2</strain>
    </source>
</reference>
<proteinExistence type="predicted"/>
<reference evidence="2" key="1">
    <citation type="journal article" date="2010" name="Science">
        <title>Signatures of adaptation to obligate biotrophy in the Hyaloperonospora arabidopsidis genome.</title>
        <authorList>
            <person name="Baxter L."/>
            <person name="Tripathy S."/>
            <person name="Ishaque N."/>
            <person name="Boot N."/>
            <person name="Cabral A."/>
            <person name="Kemen E."/>
            <person name="Thines M."/>
            <person name="Ah-Fong A."/>
            <person name="Anderson R."/>
            <person name="Badejoko W."/>
            <person name="Bittner-Eddy P."/>
            <person name="Boore J.L."/>
            <person name="Chibucos M.C."/>
            <person name="Coates M."/>
            <person name="Dehal P."/>
            <person name="Delehaunty K."/>
            <person name="Dong S."/>
            <person name="Downton P."/>
            <person name="Dumas B."/>
            <person name="Fabro G."/>
            <person name="Fronick C."/>
            <person name="Fuerstenberg S.I."/>
            <person name="Fulton L."/>
            <person name="Gaulin E."/>
            <person name="Govers F."/>
            <person name="Hughes L."/>
            <person name="Humphray S."/>
            <person name="Jiang R.H."/>
            <person name="Judelson H."/>
            <person name="Kamoun S."/>
            <person name="Kyung K."/>
            <person name="Meijer H."/>
            <person name="Minx P."/>
            <person name="Morris P."/>
            <person name="Nelson J."/>
            <person name="Phuntumart V."/>
            <person name="Qutob D."/>
            <person name="Rehmany A."/>
            <person name="Rougon-Cardoso A."/>
            <person name="Ryden P."/>
            <person name="Torto-Alalibo T."/>
            <person name="Studholme D."/>
            <person name="Wang Y."/>
            <person name="Win J."/>
            <person name="Wood J."/>
            <person name="Clifton S.W."/>
            <person name="Rogers J."/>
            <person name="Van den Ackerveken G."/>
            <person name="Jones J.D."/>
            <person name="McDowell J.M."/>
            <person name="Beynon J."/>
            <person name="Tyler B.M."/>
        </authorList>
    </citation>
    <scope>NUCLEOTIDE SEQUENCE [LARGE SCALE GENOMIC DNA]</scope>
    <source>
        <strain evidence="2">Emoy2</strain>
    </source>
</reference>
<organism evidence="1 2">
    <name type="scientific">Hyaloperonospora arabidopsidis (strain Emoy2)</name>
    <name type="common">Downy mildew agent</name>
    <name type="synonym">Peronospora arabidopsidis</name>
    <dbReference type="NCBI Taxonomy" id="559515"/>
    <lineage>
        <taxon>Eukaryota</taxon>
        <taxon>Sar</taxon>
        <taxon>Stramenopiles</taxon>
        <taxon>Oomycota</taxon>
        <taxon>Peronosporomycetes</taxon>
        <taxon>Peronosporales</taxon>
        <taxon>Peronosporaceae</taxon>
        <taxon>Hyaloperonospora</taxon>
    </lineage>
</organism>
<dbReference type="HOGENOM" id="CLU_2676350_0_0_1"/>
<evidence type="ECO:0000313" key="1">
    <source>
        <dbReference type="EnsemblProtists" id="HpaP806438"/>
    </source>
</evidence>